<dbReference type="EMBL" id="EQ973773">
    <property type="protein sequence ID" value="EEF51819.1"/>
    <property type="molecule type" value="Genomic_DNA"/>
</dbReference>
<organism evidence="3 4">
    <name type="scientific">Ricinus communis</name>
    <name type="common">Castor bean</name>
    <dbReference type="NCBI Taxonomy" id="3988"/>
    <lineage>
        <taxon>Eukaryota</taxon>
        <taxon>Viridiplantae</taxon>
        <taxon>Streptophyta</taxon>
        <taxon>Embryophyta</taxon>
        <taxon>Tracheophyta</taxon>
        <taxon>Spermatophyta</taxon>
        <taxon>Magnoliopsida</taxon>
        <taxon>eudicotyledons</taxon>
        <taxon>Gunneridae</taxon>
        <taxon>Pentapetalae</taxon>
        <taxon>rosids</taxon>
        <taxon>fabids</taxon>
        <taxon>Malpighiales</taxon>
        <taxon>Euphorbiaceae</taxon>
        <taxon>Acalyphoideae</taxon>
        <taxon>Acalypheae</taxon>
        <taxon>Ricinus</taxon>
    </lineage>
</organism>
<dbReference type="Pfam" id="PF00232">
    <property type="entry name" value="Glyco_hydro_1"/>
    <property type="match status" value="2"/>
</dbReference>
<dbReference type="InterPro" id="IPR017853">
    <property type="entry name" value="GH"/>
</dbReference>
<dbReference type="GO" id="GO:0005975">
    <property type="term" value="P:carbohydrate metabolic process"/>
    <property type="evidence" value="ECO:0007669"/>
    <property type="project" value="InterPro"/>
</dbReference>
<dbReference type="eggNOG" id="KOG0626">
    <property type="taxonomic scope" value="Eukaryota"/>
</dbReference>
<comment type="similarity">
    <text evidence="1 2">Belongs to the glycosyl hydrolase 1 family.</text>
</comment>
<dbReference type="STRING" id="3988.B9RAJ2"/>
<dbReference type="AlphaFoldDB" id="B9RAJ2"/>
<keyword evidence="3" id="KW-0378">Hydrolase</keyword>
<evidence type="ECO:0000313" key="4">
    <source>
        <dbReference type="Proteomes" id="UP000008311"/>
    </source>
</evidence>
<evidence type="ECO:0000256" key="2">
    <source>
        <dbReference type="RuleBase" id="RU003690"/>
    </source>
</evidence>
<dbReference type="PANTHER" id="PTHR10353:SF154">
    <property type="entry name" value="BETA-GLUCOSIDASE 9-RELATED"/>
    <property type="match status" value="1"/>
</dbReference>
<keyword evidence="4" id="KW-1185">Reference proteome</keyword>
<dbReference type="PRINTS" id="PR00131">
    <property type="entry name" value="GLHYDRLASE1"/>
</dbReference>
<gene>
    <name evidence="3" type="ORF">RCOM_1506820</name>
</gene>
<dbReference type="Gene3D" id="3.20.20.80">
    <property type="entry name" value="Glycosidases"/>
    <property type="match status" value="1"/>
</dbReference>
<dbReference type="EC" id="3.2.1.21" evidence="3"/>
<dbReference type="InParanoid" id="B9RAJ2"/>
<dbReference type="PANTHER" id="PTHR10353">
    <property type="entry name" value="GLYCOSYL HYDROLASE"/>
    <property type="match status" value="1"/>
</dbReference>
<dbReference type="GO" id="GO:0008422">
    <property type="term" value="F:beta-glucosidase activity"/>
    <property type="evidence" value="ECO:0000318"/>
    <property type="project" value="GO_Central"/>
</dbReference>
<reference evidence="4" key="1">
    <citation type="journal article" date="2010" name="Nat. Biotechnol.">
        <title>Draft genome sequence of the oilseed species Ricinus communis.</title>
        <authorList>
            <person name="Chan A.P."/>
            <person name="Crabtree J."/>
            <person name="Zhao Q."/>
            <person name="Lorenzi H."/>
            <person name="Orvis J."/>
            <person name="Puiu D."/>
            <person name="Melake-Berhan A."/>
            <person name="Jones K.M."/>
            <person name="Redman J."/>
            <person name="Chen G."/>
            <person name="Cahoon E.B."/>
            <person name="Gedil M."/>
            <person name="Stanke M."/>
            <person name="Haas B.J."/>
            <person name="Wortman J.R."/>
            <person name="Fraser-Liggett C.M."/>
            <person name="Ravel J."/>
            <person name="Rabinowicz P.D."/>
        </authorList>
    </citation>
    <scope>NUCLEOTIDE SEQUENCE [LARGE SCALE GENOMIC DNA]</scope>
    <source>
        <strain evidence="4">cv. Hale</strain>
    </source>
</reference>
<dbReference type="SUPFAM" id="SSF51445">
    <property type="entry name" value="(Trans)glycosidases"/>
    <property type="match status" value="1"/>
</dbReference>
<dbReference type="InterPro" id="IPR001360">
    <property type="entry name" value="Glyco_hydro_1"/>
</dbReference>
<proteinExistence type="inferred from homology"/>
<evidence type="ECO:0000256" key="1">
    <source>
        <dbReference type="ARBA" id="ARBA00010838"/>
    </source>
</evidence>
<name>B9RAJ2_RICCO</name>
<keyword evidence="3" id="KW-0326">Glycosidase</keyword>
<sequence length="357" mass="42055">MTLNHFDFPQALEDKYVGFLSSSIVDDLKDYSEFCFKTFGDRVKSWITINEPLITAKLGYDLGSAPPGRCSEREECAAGESSTEPYIVIHNLLLAHATVARLYKQKYQWRTNMEFLYLTRFLNNITINWHKAHPQSAGRTRERNWISLTGQHYEPYSNSLDDIAAQERVMDFELGWYLEPLVYGDYPSITRELVKDRLPTFTEQEKVLVKGSFDFIGINYYTSNYAKSISIDQNATACRYTHDQFVNATWNTNIYIYQKGLQKLLEFIKQKYQSPKIYITENGVPEKRDDNRGFIEALDDQHRIEYIQQHLYRIREAIKNGVNVKGYFYWSLFDSFEWLEGYTIRFGLYYIDYSDNL</sequence>
<evidence type="ECO:0000313" key="3">
    <source>
        <dbReference type="EMBL" id="EEF51819.1"/>
    </source>
</evidence>
<accession>B9RAJ2</accession>
<protein>
    <submittedName>
        <fullName evidence="3">Beta-glucosidase, putative</fullName>
        <ecNumber evidence="3">3.2.1.21</ecNumber>
    </submittedName>
</protein>
<dbReference type="Proteomes" id="UP000008311">
    <property type="component" value="Unassembled WGS sequence"/>
</dbReference>